<dbReference type="AlphaFoldDB" id="A0AAE0KRH9"/>
<protein>
    <submittedName>
        <fullName evidence="1">Uncharacterized protein</fullName>
    </submittedName>
</protein>
<comment type="caution">
    <text evidence="1">The sequence shown here is derived from an EMBL/GenBank/DDBJ whole genome shotgun (WGS) entry which is preliminary data.</text>
</comment>
<accession>A0AAE0KRH9</accession>
<reference evidence="1 2" key="1">
    <citation type="journal article" date="2015" name="Genome Biol. Evol.">
        <title>Comparative Genomics of a Bacterivorous Green Alga Reveals Evolutionary Causalities and Consequences of Phago-Mixotrophic Mode of Nutrition.</title>
        <authorList>
            <person name="Burns J.A."/>
            <person name="Paasch A."/>
            <person name="Narechania A."/>
            <person name="Kim E."/>
        </authorList>
    </citation>
    <scope>NUCLEOTIDE SEQUENCE [LARGE SCALE GENOMIC DNA]</scope>
    <source>
        <strain evidence="1 2">PLY_AMNH</strain>
    </source>
</reference>
<dbReference type="Proteomes" id="UP001190700">
    <property type="component" value="Unassembled WGS sequence"/>
</dbReference>
<proteinExistence type="predicted"/>
<dbReference type="EMBL" id="LGRX02019852">
    <property type="protein sequence ID" value="KAK3258063.1"/>
    <property type="molecule type" value="Genomic_DNA"/>
</dbReference>
<evidence type="ECO:0000313" key="1">
    <source>
        <dbReference type="EMBL" id="KAK3258063.1"/>
    </source>
</evidence>
<sequence length="113" mass="12861">MGANWAGEYAVLARRCWTETGKHVRACMGGIIVRDTTSLTLHVWPPLDTVLTVFVQETPSKYVDHILLNNDCPAPNMRVGKLRQFSAALRHFRDEKQGFITRGRYLAFEDKVV</sequence>
<organism evidence="1 2">
    <name type="scientific">Cymbomonas tetramitiformis</name>
    <dbReference type="NCBI Taxonomy" id="36881"/>
    <lineage>
        <taxon>Eukaryota</taxon>
        <taxon>Viridiplantae</taxon>
        <taxon>Chlorophyta</taxon>
        <taxon>Pyramimonadophyceae</taxon>
        <taxon>Pyramimonadales</taxon>
        <taxon>Pyramimonadaceae</taxon>
        <taxon>Cymbomonas</taxon>
    </lineage>
</organism>
<gene>
    <name evidence="1" type="ORF">CYMTET_32877</name>
</gene>
<name>A0AAE0KRH9_9CHLO</name>
<keyword evidence="2" id="KW-1185">Reference proteome</keyword>
<evidence type="ECO:0000313" key="2">
    <source>
        <dbReference type="Proteomes" id="UP001190700"/>
    </source>
</evidence>